<proteinExistence type="predicted"/>
<evidence type="ECO:0000313" key="3">
    <source>
        <dbReference type="EMBL" id="QDV27030.1"/>
    </source>
</evidence>
<keyword evidence="4" id="KW-1185">Reference proteome</keyword>
<dbReference type="Gene3D" id="3.40.30.10">
    <property type="entry name" value="Glutaredoxin"/>
    <property type="match status" value="1"/>
</dbReference>
<evidence type="ECO:0000256" key="1">
    <source>
        <dbReference type="SAM" id="MobiDB-lite"/>
    </source>
</evidence>
<dbReference type="RefSeq" id="WP_145083794.1">
    <property type="nucleotide sequence ID" value="NZ_CP036298.1"/>
</dbReference>
<dbReference type="CDD" id="cd02966">
    <property type="entry name" value="TlpA_like_family"/>
    <property type="match status" value="1"/>
</dbReference>
<dbReference type="SUPFAM" id="SSF52833">
    <property type="entry name" value="Thioredoxin-like"/>
    <property type="match status" value="1"/>
</dbReference>
<dbReference type="AlphaFoldDB" id="A0A518GEP7"/>
<reference evidence="3 4" key="1">
    <citation type="submission" date="2019-02" db="EMBL/GenBank/DDBJ databases">
        <title>Deep-cultivation of Planctomycetes and their phenomic and genomic characterization uncovers novel biology.</title>
        <authorList>
            <person name="Wiegand S."/>
            <person name="Jogler M."/>
            <person name="Boedeker C."/>
            <person name="Pinto D."/>
            <person name="Vollmers J."/>
            <person name="Rivas-Marin E."/>
            <person name="Kohn T."/>
            <person name="Peeters S.H."/>
            <person name="Heuer A."/>
            <person name="Rast P."/>
            <person name="Oberbeckmann S."/>
            <person name="Bunk B."/>
            <person name="Jeske O."/>
            <person name="Meyerdierks A."/>
            <person name="Storesund J.E."/>
            <person name="Kallscheuer N."/>
            <person name="Luecker S."/>
            <person name="Lage O.M."/>
            <person name="Pohl T."/>
            <person name="Merkel B.J."/>
            <person name="Hornburger P."/>
            <person name="Mueller R.-W."/>
            <person name="Bruemmer F."/>
            <person name="Labrenz M."/>
            <person name="Spormann A.M."/>
            <person name="Op den Camp H."/>
            <person name="Overmann J."/>
            <person name="Amann R."/>
            <person name="Jetten M.S.M."/>
            <person name="Mascher T."/>
            <person name="Medema M.H."/>
            <person name="Devos D.P."/>
            <person name="Kaster A.-K."/>
            <person name="Ovreas L."/>
            <person name="Rohde M."/>
            <person name="Galperin M.Y."/>
            <person name="Jogler C."/>
        </authorList>
    </citation>
    <scope>NUCLEOTIDE SEQUENCE [LARGE SCALE GENOMIC DNA]</scope>
    <source>
        <strain evidence="3 4">Q31a</strain>
    </source>
</reference>
<organism evidence="3 4">
    <name type="scientific">Aureliella helgolandensis</name>
    <dbReference type="NCBI Taxonomy" id="2527968"/>
    <lineage>
        <taxon>Bacteria</taxon>
        <taxon>Pseudomonadati</taxon>
        <taxon>Planctomycetota</taxon>
        <taxon>Planctomycetia</taxon>
        <taxon>Pirellulales</taxon>
        <taxon>Pirellulaceae</taxon>
        <taxon>Aureliella</taxon>
    </lineage>
</organism>
<dbReference type="PROSITE" id="PS51352">
    <property type="entry name" value="THIOREDOXIN_2"/>
    <property type="match status" value="1"/>
</dbReference>
<dbReference type="InterPro" id="IPR050553">
    <property type="entry name" value="Thioredoxin_ResA/DsbE_sf"/>
</dbReference>
<feature type="compositionally biased region" description="Polar residues" evidence="1">
    <location>
        <begin position="59"/>
        <end position="88"/>
    </location>
</feature>
<evidence type="ECO:0000313" key="4">
    <source>
        <dbReference type="Proteomes" id="UP000318017"/>
    </source>
</evidence>
<dbReference type="Proteomes" id="UP000318017">
    <property type="component" value="Chromosome"/>
</dbReference>
<dbReference type="InterPro" id="IPR013766">
    <property type="entry name" value="Thioredoxin_domain"/>
</dbReference>
<sequence length="570" mass="61011">MGLSPHISAVVSLSIVLGLQLGCNKVQPETASNAAGQPNATEATGEAPIPGNAAPAAASTHTTENASPANTPTPTDADSAQSVSSELPASSGADSKPESAAANSQPIAEAEFQSRPFMTLQENPTNAPEELVQHLTDVDYALQDLVRYGASNMVPEEVYVSAGLRLGRMKLAAGQRLATAAEATTSQVRAGLLAQLVALSHLSGLRDVEAAKELERFAGKLSQTDDPDLAHQSRVVLMGFEVQALQNGLKSDPNALLAQAEGLFARPEDRNFPEFMTLQNAAQVLDQMGFADAAQRVMEILTSEYLNSDDPQLRGQAWALATRDSAAVEEFVTTMNSIGSPQVDLEAIDRGARKLIAAHPNATTLEQISGMIGNVEYNGHLAVSQQLATVVRESMPTIEATEQQRQAIESVVSAHEARGALVGQPLPLNDVVDFSDQPLVWDDFQGKVVLVDFWASWCKPCLQEIPNIRRAYEELHAEGFEVVGVNMDDKFDAAQAIVTQQKLPWRTFHSQDPNAAGFKASFAKQFGINMIPFMLLIDTEGKVAAIHVRGENIIPKVRELLAAAPAQASE</sequence>
<protein>
    <submittedName>
        <fullName evidence="3">Thiol-disulfide oxidoreductase ResA</fullName>
    </submittedName>
</protein>
<evidence type="ECO:0000259" key="2">
    <source>
        <dbReference type="PROSITE" id="PS51352"/>
    </source>
</evidence>
<gene>
    <name evidence="3" type="primary">resA_9</name>
    <name evidence="3" type="ORF">Q31a_54110</name>
</gene>
<accession>A0A518GEP7</accession>
<name>A0A518GEP7_9BACT</name>
<feature type="domain" description="Thioredoxin" evidence="2">
    <location>
        <begin position="420"/>
        <end position="566"/>
    </location>
</feature>
<dbReference type="GO" id="GO:0016491">
    <property type="term" value="F:oxidoreductase activity"/>
    <property type="evidence" value="ECO:0007669"/>
    <property type="project" value="InterPro"/>
</dbReference>
<dbReference type="EMBL" id="CP036298">
    <property type="protein sequence ID" value="QDV27030.1"/>
    <property type="molecule type" value="Genomic_DNA"/>
</dbReference>
<feature type="region of interest" description="Disordered" evidence="1">
    <location>
        <begin position="29"/>
        <end position="106"/>
    </location>
</feature>
<dbReference type="InterPro" id="IPR036249">
    <property type="entry name" value="Thioredoxin-like_sf"/>
</dbReference>
<feature type="compositionally biased region" description="Polar residues" evidence="1">
    <location>
        <begin position="29"/>
        <end position="42"/>
    </location>
</feature>
<dbReference type="InterPro" id="IPR013740">
    <property type="entry name" value="Redoxin"/>
</dbReference>
<dbReference type="Pfam" id="PF08534">
    <property type="entry name" value="Redoxin"/>
    <property type="match status" value="1"/>
</dbReference>
<dbReference type="OrthoDB" id="252709at2"/>
<feature type="compositionally biased region" description="Low complexity" evidence="1">
    <location>
        <begin position="47"/>
        <end position="58"/>
    </location>
</feature>
<dbReference type="KEGG" id="ahel:Q31a_54110"/>
<dbReference type="PANTHER" id="PTHR42852">
    <property type="entry name" value="THIOL:DISULFIDE INTERCHANGE PROTEIN DSBE"/>
    <property type="match status" value="1"/>
</dbReference>
<dbReference type="PANTHER" id="PTHR42852:SF17">
    <property type="entry name" value="THIOREDOXIN-LIKE PROTEIN HI_1115"/>
    <property type="match status" value="1"/>
</dbReference>